<comment type="similarity">
    <text evidence="1">Belongs to the peptidase S10 family.</text>
</comment>
<dbReference type="InterPro" id="IPR029058">
    <property type="entry name" value="AB_hydrolase_fold"/>
</dbReference>
<evidence type="ECO:0000313" key="2">
    <source>
        <dbReference type="EMBL" id="KAK9941826.1"/>
    </source>
</evidence>
<evidence type="ECO:0000256" key="1">
    <source>
        <dbReference type="ARBA" id="ARBA00009431"/>
    </source>
</evidence>
<evidence type="ECO:0000313" key="3">
    <source>
        <dbReference type="Proteomes" id="UP001457282"/>
    </source>
</evidence>
<name>A0AAW1XZE3_RUBAR</name>
<keyword evidence="3" id="KW-1185">Reference proteome</keyword>
<dbReference type="AlphaFoldDB" id="A0AAW1XZE3"/>
<organism evidence="2 3">
    <name type="scientific">Rubus argutus</name>
    <name type="common">Southern blackberry</name>
    <dbReference type="NCBI Taxonomy" id="59490"/>
    <lineage>
        <taxon>Eukaryota</taxon>
        <taxon>Viridiplantae</taxon>
        <taxon>Streptophyta</taxon>
        <taxon>Embryophyta</taxon>
        <taxon>Tracheophyta</taxon>
        <taxon>Spermatophyta</taxon>
        <taxon>Magnoliopsida</taxon>
        <taxon>eudicotyledons</taxon>
        <taxon>Gunneridae</taxon>
        <taxon>Pentapetalae</taxon>
        <taxon>rosids</taxon>
        <taxon>fabids</taxon>
        <taxon>Rosales</taxon>
        <taxon>Rosaceae</taxon>
        <taxon>Rosoideae</taxon>
        <taxon>Rosoideae incertae sedis</taxon>
        <taxon>Rubus</taxon>
    </lineage>
</organism>
<gene>
    <name evidence="2" type="ORF">M0R45_007519</name>
</gene>
<dbReference type="GO" id="GO:0004185">
    <property type="term" value="F:serine-type carboxypeptidase activity"/>
    <property type="evidence" value="ECO:0007669"/>
    <property type="project" value="InterPro"/>
</dbReference>
<dbReference type="Pfam" id="PF00450">
    <property type="entry name" value="Peptidase_S10"/>
    <property type="match status" value="1"/>
</dbReference>
<dbReference type="Gene3D" id="3.40.50.11320">
    <property type="match status" value="1"/>
</dbReference>
<reference evidence="2 3" key="1">
    <citation type="journal article" date="2023" name="G3 (Bethesda)">
        <title>A chromosome-length genome assembly and annotation of blackberry (Rubus argutus, cv. 'Hillquist').</title>
        <authorList>
            <person name="Bruna T."/>
            <person name="Aryal R."/>
            <person name="Dudchenko O."/>
            <person name="Sargent D.J."/>
            <person name="Mead D."/>
            <person name="Buti M."/>
            <person name="Cavallini A."/>
            <person name="Hytonen T."/>
            <person name="Andres J."/>
            <person name="Pham M."/>
            <person name="Weisz D."/>
            <person name="Mascagni F."/>
            <person name="Usai G."/>
            <person name="Natali L."/>
            <person name="Bassil N."/>
            <person name="Fernandez G.E."/>
            <person name="Lomsadze A."/>
            <person name="Armour M."/>
            <person name="Olukolu B."/>
            <person name="Poorten T."/>
            <person name="Britton C."/>
            <person name="Davik J."/>
            <person name="Ashrafi H."/>
            <person name="Aiden E.L."/>
            <person name="Borodovsky M."/>
            <person name="Worthington M."/>
        </authorList>
    </citation>
    <scope>NUCLEOTIDE SEQUENCE [LARGE SCALE GENOMIC DNA]</scope>
    <source>
        <strain evidence="2">PI 553951</strain>
    </source>
</reference>
<sequence length="95" mass="11291">MHCRVRSWIKAKNGTPTLDVPVFDEWRLWYVSGQIAGYQVKFMNDDFRLTYVTVKGAGHTAPEYKHKETLAMFDRFLARYPIYLIINDVITWYLL</sequence>
<dbReference type="GO" id="GO:0006508">
    <property type="term" value="P:proteolysis"/>
    <property type="evidence" value="ECO:0007669"/>
    <property type="project" value="InterPro"/>
</dbReference>
<dbReference type="SUPFAM" id="SSF53474">
    <property type="entry name" value="alpha/beta-Hydrolases"/>
    <property type="match status" value="1"/>
</dbReference>
<proteinExistence type="inferred from homology"/>
<comment type="caution">
    <text evidence="2">The sequence shown here is derived from an EMBL/GenBank/DDBJ whole genome shotgun (WGS) entry which is preliminary data.</text>
</comment>
<accession>A0AAW1XZE3</accession>
<dbReference type="EMBL" id="JBEDUW010000002">
    <property type="protein sequence ID" value="KAK9941826.1"/>
    <property type="molecule type" value="Genomic_DNA"/>
</dbReference>
<dbReference type="InterPro" id="IPR001563">
    <property type="entry name" value="Peptidase_S10"/>
</dbReference>
<protein>
    <submittedName>
        <fullName evidence="2">Uncharacterized protein</fullName>
    </submittedName>
</protein>
<dbReference type="Proteomes" id="UP001457282">
    <property type="component" value="Unassembled WGS sequence"/>
</dbReference>